<gene>
    <name evidence="11" type="ORF">Ahy_B03g068420</name>
</gene>
<dbReference type="STRING" id="3818.A0A445A9M5"/>
<keyword evidence="2" id="KW-0479">Metal-binding</keyword>
<keyword evidence="5" id="KW-0862">Zinc</keyword>
<dbReference type="PROSITE" id="PS50157">
    <property type="entry name" value="ZINC_FINGER_C2H2_2"/>
    <property type="match status" value="2"/>
</dbReference>
<dbReference type="GO" id="GO:0008270">
    <property type="term" value="F:zinc ion binding"/>
    <property type="evidence" value="ECO:0007669"/>
    <property type="project" value="UniProtKB-KW"/>
</dbReference>
<evidence type="ECO:0000256" key="3">
    <source>
        <dbReference type="ARBA" id="ARBA00022737"/>
    </source>
</evidence>
<keyword evidence="7" id="KW-0804">Transcription</keyword>
<organism evidence="11 12">
    <name type="scientific">Arachis hypogaea</name>
    <name type="common">Peanut</name>
    <dbReference type="NCBI Taxonomy" id="3818"/>
    <lineage>
        <taxon>Eukaryota</taxon>
        <taxon>Viridiplantae</taxon>
        <taxon>Streptophyta</taxon>
        <taxon>Embryophyta</taxon>
        <taxon>Tracheophyta</taxon>
        <taxon>Spermatophyta</taxon>
        <taxon>Magnoliopsida</taxon>
        <taxon>eudicotyledons</taxon>
        <taxon>Gunneridae</taxon>
        <taxon>Pentapetalae</taxon>
        <taxon>rosids</taxon>
        <taxon>fabids</taxon>
        <taxon>Fabales</taxon>
        <taxon>Fabaceae</taxon>
        <taxon>Papilionoideae</taxon>
        <taxon>50 kb inversion clade</taxon>
        <taxon>dalbergioids sensu lato</taxon>
        <taxon>Dalbergieae</taxon>
        <taxon>Pterocarpus clade</taxon>
        <taxon>Arachis</taxon>
    </lineage>
</organism>
<evidence type="ECO:0000256" key="4">
    <source>
        <dbReference type="ARBA" id="ARBA00022771"/>
    </source>
</evidence>
<feature type="domain" description="C2H2-type" evidence="10">
    <location>
        <begin position="81"/>
        <end position="108"/>
    </location>
</feature>
<dbReference type="PROSITE" id="PS00028">
    <property type="entry name" value="ZINC_FINGER_C2H2_1"/>
    <property type="match status" value="2"/>
</dbReference>
<dbReference type="SMART" id="SM00355">
    <property type="entry name" value="ZnF_C2H2"/>
    <property type="match status" value="2"/>
</dbReference>
<evidence type="ECO:0000256" key="2">
    <source>
        <dbReference type="ARBA" id="ARBA00022723"/>
    </source>
</evidence>
<dbReference type="GO" id="GO:0005634">
    <property type="term" value="C:nucleus"/>
    <property type="evidence" value="ECO:0007669"/>
    <property type="project" value="UniProtKB-SubCell"/>
</dbReference>
<keyword evidence="6" id="KW-0805">Transcription regulation</keyword>
<dbReference type="Pfam" id="PF13912">
    <property type="entry name" value="zf-C2H2_6"/>
    <property type="match status" value="2"/>
</dbReference>
<dbReference type="SUPFAM" id="SSF57667">
    <property type="entry name" value="beta-beta-alpha zinc fingers"/>
    <property type="match status" value="1"/>
</dbReference>
<dbReference type="GO" id="GO:0006950">
    <property type="term" value="P:response to stress"/>
    <property type="evidence" value="ECO:0007669"/>
    <property type="project" value="TreeGrafter"/>
</dbReference>
<evidence type="ECO:0000256" key="8">
    <source>
        <dbReference type="ARBA" id="ARBA00023242"/>
    </source>
</evidence>
<proteinExistence type="predicted"/>
<evidence type="ECO:0000256" key="9">
    <source>
        <dbReference type="PROSITE-ProRule" id="PRU00042"/>
    </source>
</evidence>
<accession>A0A445A9M5</accession>
<name>A0A445A9M5_ARAHY</name>
<dbReference type="InterPro" id="IPR036236">
    <property type="entry name" value="Znf_C2H2_sf"/>
</dbReference>
<dbReference type="AlphaFoldDB" id="A0A445A9M5"/>
<keyword evidence="3" id="KW-0677">Repeat</keyword>
<evidence type="ECO:0000259" key="10">
    <source>
        <dbReference type="PROSITE" id="PS50157"/>
    </source>
</evidence>
<reference evidence="11 12" key="1">
    <citation type="submission" date="2019-01" db="EMBL/GenBank/DDBJ databases">
        <title>Sequencing of cultivated peanut Arachis hypogaea provides insights into genome evolution and oil improvement.</title>
        <authorList>
            <person name="Chen X."/>
        </authorList>
    </citation>
    <scope>NUCLEOTIDE SEQUENCE [LARGE SCALE GENOMIC DNA]</scope>
    <source>
        <strain evidence="12">cv. Fuhuasheng</strain>
        <tissue evidence="11">Leaves</tissue>
    </source>
</reference>
<comment type="subcellular location">
    <subcellularLocation>
        <location evidence="1">Nucleus</location>
    </subcellularLocation>
</comment>
<evidence type="ECO:0000256" key="1">
    <source>
        <dbReference type="ARBA" id="ARBA00004123"/>
    </source>
</evidence>
<protein>
    <recommendedName>
        <fullName evidence="10">C2H2-type domain-containing protein</fullName>
    </recommendedName>
</protein>
<dbReference type="PANTHER" id="PTHR26374">
    <property type="entry name" value="ZINC FINGER PROTEIN ZAT5"/>
    <property type="match status" value="1"/>
</dbReference>
<dbReference type="GO" id="GO:0010200">
    <property type="term" value="P:response to chitin"/>
    <property type="evidence" value="ECO:0007669"/>
    <property type="project" value="TreeGrafter"/>
</dbReference>
<keyword evidence="4 9" id="KW-0863">Zinc-finger</keyword>
<comment type="caution">
    <text evidence="11">The sequence shown here is derived from an EMBL/GenBank/DDBJ whole genome shotgun (WGS) entry which is preliminary data.</text>
</comment>
<dbReference type="InterPro" id="IPR013087">
    <property type="entry name" value="Znf_C2H2_type"/>
</dbReference>
<feature type="domain" description="C2H2-type" evidence="10">
    <location>
        <begin position="26"/>
        <end position="53"/>
    </location>
</feature>
<evidence type="ECO:0000256" key="5">
    <source>
        <dbReference type="ARBA" id="ARBA00022833"/>
    </source>
</evidence>
<sequence>MVNCLMLLTKVGETKTNNNPLKGGGFKCKTCHRRFLSFQALGGHRASHKKLKLMMGADLSCQLPSSSSSSSGNMMTKNKMHSCSICGLEFAVGQALGGHMRKHRNGAMTKSSSDGSIKTRRFNLCLDLNLTPSENDLKLNLKTPMLDCFI</sequence>
<dbReference type="PANTHER" id="PTHR26374:SF460">
    <property type="entry name" value="TYPE ZINC FINGER TRANSCRIPTION FACTOR FAMILY PROTEIN, PUTATIVE-RELATED"/>
    <property type="match status" value="1"/>
</dbReference>
<dbReference type="Proteomes" id="UP000289738">
    <property type="component" value="Chromosome B03"/>
</dbReference>
<dbReference type="OrthoDB" id="9411774at2759"/>
<dbReference type="Gene3D" id="3.30.160.60">
    <property type="entry name" value="Classic Zinc Finger"/>
    <property type="match status" value="1"/>
</dbReference>
<evidence type="ECO:0000256" key="6">
    <source>
        <dbReference type="ARBA" id="ARBA00023015"/>
    </source>
</evidence>
<evidence type="ECO:0000313" key="11">
    <source>
        <dbReference type="EMBL" id="RYR23161.1"/>
    </source>
</evidence>
<dbReference type="Gramene" id="arahy.Tifrunner.gnm2.ann2.Ah13g050500.1">
    <property type="protein sequence ID" value="arahy.Tifrunner.gnm2.ann2.Ah13g050500.1-CDS-1"/>
    <property type="gene ID" value="arahy.Tifrunner.gnm2.ann2.Ah13g050500"/>
</dbReference>
<evidence type="ECO:0000256" key="7">
    <source>
        <dbReference type="ARBA" id="ARBA00023163"/>
    </source>
</evidence>
<evidence type="ECO:0000313" key="12">
    <source>
        <dbReference type="Proteomes" id="UP000289738"/>
    </source>
</evidence>
<keyword evidence="8" id="KW-0539">Nucleus</keyword>
<keyword evidence="12" id="KW-1185">Reference proteome</keyword>
<dbReference type="EMBL" id="SDMP01000013">
    <property type="protein sequence ID" value="RYR23161.1"/>
    <property type="molecule type" value="Genomic_DNA"/>
</dbReference>